<dbReference type="AlphaFoldDB" id="A0A2K3KCF3"/>
<dbReference type="Proteomes" id="UP000236291">
    <property type="component" value="Unassembled WGS sequence"/>
</dbReference>
<feature type="non-terminal residue" evidence="1">
    <location>
        <position position="25"/>
    </location>
</feature>
<proteinExistence type="predicted"/>
<evidence type="ECO:0000313" key="2">
    <source>
        <dbReference type="Proteomes" id="UP000236291"/>
    </source>
</evidence>
<reference evidence="1 2" key="2">
    <citation type="journal article" date="2017" name="Front. Plant Sci.">
        <title>Gene Classification and Mining of Molecular Markers Useful in Red Clover (Trifolium pratense) Breeding.</title>
        <authorList>
            <person name="Istvanek J."/>
            <person name="Dluhosova J."/>
            <person name="Dluhos P."/>
            <person name="Patkova L."/>
            <person name="Nedelnik J."/>
            <person name="Repkova J."/>
        </authorList>
    </citation>
    <scope>NUCLEOTIDE SEQUENCE [LARGE SCALE GENOMIC DNA]</scope>
    <source>
        <strain evidence="2">cv. Tatra</strain>
        <tissue evidence="1">Young leaves</tissue>
    </source>
</reference>
<protein>
    <submittedName>
        <fullName evidence="1">Uncharacterized protein</fullName>
    </submittedName>
</protein>
<evidence type="ECO:0000313" key="1">
    <source>
        <dbReference type="EMBL" id="PNX63943.1"/>
    </source>
</evidence>
<organism evidence="1 2">
    <name type="scientific">Trifolium pratense</name>
    <name type="common">Red clover</name>
    <dbReference type="NCBI Taxonomy" id="57577"/>
    <lineage>
        <taxon>Eukaryota</taxon>
        <taxon>Viridiplantae</taxon>
        <taxon>Streptophyta</taxon>
        <taxon>Embryophyta</taxon>
        <taxon>Tracheophyta</taxon>
        <taxon>Spermatophyta</taxon>
        <taxon>Magnoliopsida</taxon>
        <taxon>eudicotyledons</taxon>
        <taxon>Gunneridae</taxon>
        <taxon>Pentapetalae</taxon>
        <taxon>rosids</taxon>
        <taxon>fabids</taxon>
        <taxon>Fabales</taxon>
        <taxon>Fabaceae</taxon>
        <taxon>Papilionoideae</taxon>
        <taxon>50 kb inversion clade</taxon>
        <taxon>NPAAA clade</taxon>
        <taxon>Hologalegina</taxon>
        <taxon>IRL clade</taxon>
        <taxon>Trifolieae</taxon>
        <taxon>Trifolium</taxon>
    </lineage>
</organism>
<reference evidence="1 2" key="1">
    <citation type="journal article" date="2014" name="Am. J. Bot.">
        <title>Genome assembly and annotation for red clover (Trifolium pratense; Fabaceae).</title>
        <authorList>
            <person name="Istvanek J."/>
            <person name="Jaros M."/>
            <person name="Krenek A."/>
            <person name="Repkova J."/>
        </authorList>
    </citation>
    <scope>NUCLEOTIDE SEQUENCE [LARGE SCALE GENOMIC DNA]</scope>
    <source>
        <strain evidence="2">cv. Tatra</strain>
        <tissue evidence="1">Young leaves</tissue>
    </source>
</reference>
<comment type="caution">
    <text evidence="1">The sequence shown here is derived from an EMBL/GenBank/DDBJ whole genome shotgun (WGS) entry which is preliminary data.</text>
</comment>
<accession>A0A2K3KCF3</accession>
<gene>
    <name evidence="1" type="ORF">L195_g053765</name>
</gene>
<name>A0A2K3KCF3_TRIPR</name>
<sequence>MASKWPPIIHGSPLAMFEAVHLPNE</sequence>
<dbReference type="EMBL" id="ASHM01091796">
    <property type="protein sequence ID" value="PNX63943.1"/>
    <property type="molecule type" value="Genomic_DNA"/>
</dbReference>